<gene>
    <name evidence="2" type="ORF">MCHLO_06064</name>
</gene>
<feature type="compositionally biased region" description="Basic and acidic residues" evidence="1">
    <location>
        <begin position="1"/>
        <end position="18"/>
    </location>
</feature>
<proteinExistence type="predicted"/>
<protein>
    <submittedName>
        <fullName evidence="2">Uncharacterized protein</fullName>
    </submittedName>
</protein>
<accession>A0ABQ0LC31</accession>
<name>A0ABQ0LC31_MYCCL</name>
<keyword evidence="3" id="KW-1185">Reference proteome</keyword>
<dbReference type="EMBL" id="DF844846">
    <property type="protein sequence ID" value="GAT48685.1"/>
    <property type="molecule type" value="Genomic_DNA"/>
</dbReference>
<reference evidence="2" key="1">
    <citation type="submission" date="2014-09" db="EMBL/GenBank/DDBJ databases">
        <title>Genome sequence of the luminous mushroom Mycena chlorophos for searching fungal bioluminescence genes.</title>
        <authorList>
            <person name="Tanaka Y."/>
            <person name="Kasuga D."/>
            <person name="Oba Y."/>
            <person name="Hase S."/>
            <person name="Sato K."/>
            <person name="Oba Y."/>
            <person name="Sakakibara Y."/>
        </authorList>
    </citation>
    <scope>NUCLEOTIDE SEQUENCE</scope>
</reference>
<feature type="region of interest" description="Disordered" evidence="1">
    <location>
        <begin position="1"/>
        <end position="23"/>
    </location>
</feature>
<sequence>ELKNLRYVQPRDDHDRRGAYNTATATTPTREAVVGWLMRSCIAGGYWVYRFGGREMPCSGGYGRDERLVPQAHLHSKHPLLPHSLVLATGRLAGPLSPRALPARRRMECCCSGRGRRTMRTSVD</sequence>
<evidence type="ECO:0000313" key="2">
    <source>
        <dbReference type="EMBL" id="GAT48685.1"/>
    </source>
</evidence>
<dbReference type="Proteomes" id="UP000815677">
    <property type="component" value="Unassembled WGS sequence"/>
</dbReference>
<organism evidence="2 3">
    <name type="scientific">Mycena chlorophos</name>
    <name type="common">Agaric fungus</name>
    <name type="synonym">Agaricus chlorophos</name>
    <dbReference type="NCBI Taxonomy" id="658473"/>
    <lineage>
        <taxon>Eukaryota</taxon>
        <taxon>Fungi</taxon>
        <taxon>Dikarya</taxon>
        <taxon>Basidiomycota</taxon>
        <taxon>Agaricomycotina</taxon>
        <taxon>Agaricomycetes</taxon>
        <taxon>Agaricomycetidae</taxon>
        <taxon>Agaricales</taxon>
        <taxon>Marasmiineae</taxon>
        <taxon>Mycenaceae</taxon>
        <taxon>Mycena</taxon>
    </lineage>
</organism>
<evidence type="ECO:0000256" key="1">
    <source>
        <dbReference type="SAM" id="MobiDB-lite"/>
    </source>
</evidence>
<feature type="non-terminal residue" evidence="2">
    <location>
        <position position="1"/>
    </location>
</feature>
<evidence type="ECO:0000313" key="3">
    <source>
        <dbReference type="Proteomes" id="UP000815677"/>
    </source>
</evidence>